<dbReference type="InterPro" id="IPR027795">
    <property type="entry name" value="CASTOR_ACT_dom"/>
</dbReference>
<evidence type="ECO:0000259" key="2">
    <source>
        <dbReference type="Pfam" id="PF13840"/>
    </source>
</evidence>
<evidence type="ECO:0000313" key="3">
    <source>
        <dbReference type="EMBL" id="CDP35342.1"/>
    </source>
</evidence>
<protein>
    <submittedName>
        <fullName evidence="3">ARAD1C33220p</fullName>
    </submittedName>
</protein>
<dbReference type="SUPFAM" id="SSF55021">
    <property type="entry name" value="ACT-like"/>
    <property type="match status" value="1"/>
</dbReference>
<dbReference type="AlphaFoldDB" id="A0A060T8X8"/>
<name>A0A060T8X8_BLAAD</name>
<dbReference type="InterPro" id="IPR045865">
    <property type="entry name" value="ACT-like_dom_sf"/>
</dbReference>
<dbReference type="EMBL" id="HG937693">
    <property type="protein sequence ID" value="CDP35342.1"/>
    <property type="molecule type" value="Genomic_DNA"/>
</dbReference>
<dbReference type="GO" id="GO:0006520">
    <property type="term" value="P:amino acid metabolic process"/>
    <property type="evidence" value="ECO:0007669"/>
    <property type="project" value="UniProtKB-ARBA"/>
</dbReference>
<dbReference type="InterPro" id="IPR051719">
    <property type="entry name" value="CASTOR_mTORC1"/>
</dbReference>
<reference evidence="3" key="2">
    <citation type="submission" date="2014-06" db="EMBL/GenBank/DDBJ databases">
        <title>The complete genome of Blastobotrys (Arxula) adeninivorans LS3 - a yeast of biotechnological interest.</title>
        <authorList>
            <person name="Kunze G."/>
            <person name="Gaillardin C."/>
            <person name="Czernicka M."/>
            <person name="Durrens P."/>
            <person name="Martin T."/>
            <person name="Boer E."/>
            <person name="Gabaldon T."/>
            <person name="Cruz J."/>
            <person name="Talla E."/>
            <person name="Marck C."/>
            <person name="Goffeau A."/>
            <person name="Barbe V."/>
            <person name="Baret P."/>
            <person name="Baronian K."/>
            <person name="Beier S."/>
            <person name="Bleykasten C."/>
            <person name="Bode R."/>
            <person name="Casaregola S."/>
            <person name="Despons L."/>
            <person name="Fairhead C."/>
            <person name="Giersberg M."/>
            <person name="Gierski P."/>
            <person name="Hahnel U."/>
            <person name="Hartmann A."/>
            <person name="Jankowska D."/>
            <person name="Jubin C."/>
            <person name="Jung P."/>
            <person name="Lafontaine I."/>
            <person name="Leh-Louis V."/>
            <person name="Lemaire M."/>
            <person name="Marcet-Houben M."/>
            <person name="Mascher M."/>
            <person name="Morel G."/>
            <person name="Richard G.-F."/>
            <person name="Riechen J."/>
            <person name="Sacerdot C."/>
            <person name="Sarkar A."/>
            <person name="Savel G."/>
            <person name="Schacherer J."/>
            <person name="Sherman D."/>
            <person name="Straub M.-L."/>
            <person name="Stein N."/>
            <person name="Thierry A."/>
            <person name="Trautwein-Schult A."/>
            <person name="Westhof E."/>
            <person name="Worch S."/>
            <person name="Dujon B."/>
            <person name="Souciet J.-L."/>
            <person name="Wincker P."/>
            <person name="Scholz U."/>
            <person name="Neuveglise N."/>
        </authorList>
    </citation>
    <scope>NUCLEOTIDE SEQUENCE</scope>
    <source>
        <strain evidence="3">LS3</strain>
    </source>
</reference>
<sequence length="377" mass="41318">MSTQVHLYSTPLTLISIPRDAYPTFFFGIAKLLLGTWKDDVRIQAWKQSPQLQALGELNLEDGSSRRSSRIAEDNRSGVPNSAETEDQEIDDLITNLEEFISVTLTPLECSVICPSEIVSILFQDQLHSVGESLGVQVISHEYVPIQFDGDGLDSGQRVLAVSAPLSNAGISIFFLATYFSDYMLIPTDAKAQVVKALEDRGFTFSDSADSYVYQSAIKADGSQISRLEENTFGLLREAQVSPQVDRSCQLLVSGVRHFDDSVALTIVKTLVQLPQYFSVTITGGTEISLLLDRQCARLFQESTLLGSPTEYVTPVSFDLRQLPEDCTGIVTSVAGRLVRHDSTHRVHMSGYLSTAKSGVVLVPEEAVAEAVRALQC</sequence>
<feature type="domain" description="CASTOR ACT" evidence="2">
    <location>
        <begin position="140"/>
        <end position="200"/>
    </location>
</feature>
<feature type="region of interest" description="Disordered" evidence="1">
    <location>
        <begin position="65"/>
        <end position="87"/>
    </location>
</feature>
<reference evidence="3" key="1">
    <citation type="submission" date="2014-02" db="EMBL/GenBank/DDBJ databases">
        <authorList>
            <person name="Genoscope - CEA"/>
        </authorList>
    </citation>
    <scope>NUCLEOTIDE SEQUENCE</scope>
    <source>
        <strain evidence="3">LS3</strain>
    </source>
</reference>
<dbReference type="GO" id="GO:0046394">
    <property type="term" value="P:carboxylic acid biosynthetic process"/>
    <property type="evidence" value="ECO:0007669"/>
    <property type="project" value="UniProtKB-ARBA"/>
</dbReference>
<gene>
    <name evidence="3" type="ORF">GNLVRS02_ARAD1C33220g</name>
</gene>
<organism evidence="3">
    <name type="scientific">Blastobotrys adeninivorans</name>
    <name type="common">Yeast</name>
    <name type="synonym">Arxula adeninivorans</name>
    <dbReference type="NCBI Taxonomy" id="409370"/>
    <lineage>
        <taxon>Eukaryota</taxon>
        <taxon>Fungi</taxon>
        <taxon>Dikarya</taxon>
        <taxon>Ascomycota</taxon>
        <taxon>Saccharomycotina</taxon>
        <taxon>Dipodascomycetes</taxon>
        <taxon>Dipodascales</taxon>
        <taxon>Trichomonascaceae</taxon>
        <taxon>Blastobotrys</taxon>
    </lineage>
</organism>
<dbReference type="Gene3D" id="3.30.2130.10">
    <property type="entry name" value="VC0802-like"/>
    <property type="match status" value="2"/>
</dbReference>
<dbReference type="PANTHER" id="PTHR31131">
    <property type="entry name" value="CHROMOSOME 1, WHOLE GENOME SHOTGUN SEQUENCE"/>
    <property type="match status" value="1"/>
</dbReference>
<accession>A0A060T8X8</accession>
<dbReference type="PhylomeDB" id="A0A060T8X8"/>
<dbReference type="Pfam" id="PF13840">
    <property type="entry name" value="ACT_7"/>
    <property type="match status" value="1"/>
</dbReference>
<dbReference type="PANTHER" id="PTHR31131:SF6">
    <property type="entry name" value="CASTOR ACT DOMAIN-CONTAINING PROTEIN"/>
    <property type="match status" value="1"/>
</dbReference>
<evidence type="ECO:0000256" key="1">
    <source>
        <dbReference type="SAM" id="MobiDB-lite"/>
    </source>
</evidence>
<proteinExistence type="predicted"/>